<dbReference type="PATRIC" id="fig|1638788.3.peg.2025"/>
<organism evidence="2 3">
    <name type="scientific">Microcystis panniformis FACHB-1757</name>
    <dbReference type="NCBI Taxonomy" id="1638788"/>
    <lineage>
        <taxon>Bacteria</taxon>
        <taxon>Bacillati</taxon>
        <taxon>Cyanobacteriota</taxon>
        <taxon>Cyanophyceae</taxon>
        <taxon>Oscillatoriophycideae</taxon>
        <taxon>Chroococcales</taxon>
        <taxon>Microcystaceae</taxon>
        <taxon>Microcystis</taxon>
    </lineage>
</organism>
<feature type="chain" id="PRO_5005468433" evidence="1">
    <location>
        <begin position="25"/>
        <end position="120"/>
    </location>
</feature>
<dbReference type="Proteomes" id="UP000068167">
    <property type="component" value="Chromosome"/>
</dbReference>
<gene>
    <name evidence="2" type="ORF">VL20_2012</name>
</gene>
<evidence type="ECO:0000313" key="3">
    <source>
        <dbReference type="Proteomes" id="UP000068167"/>
    </source>
</evidence>
<reference evidence="2 3" key="1">
    <citation type="journal article" date="2016" name="Stand. Genomic Sci.">
        <title>Complete genome sequence and genomic characterization of Microcystis panniformis FACHB 1757 by third-generation sequencing.</title>
        <authorList>
            <person name="Zhang J.Y."/>
            <person name="Guan R."/>
            <person name="Zhang H.J."/>
            <person name="Li H."/>
            <person name="Xiao P."/>
            <person name="Yu G.L."/>
            <person name="Du L."/>
            <person name="Cao D.M."/>
            <person name="Zhu B.C."/>
            <person name="Li R.H."/>
            <person name="Lu Z.H."/>
        </authorList>
    </citation>
    <scope>NUCLEOTIDE SEQUENCE [LARGE SCALE GENOMIC DNA]</scope>
    <source>
        <strain evidence="2 3">FACHB-1757</strain>
    </source>
</reference>
<dbReference type="RefSeq" id="WP_052276206.1">
    <property type="nucleotide sequence ID" value="NZ_CP011339.1"/>
</dbReference>
<dbReference type="EMBL" id="CP011339">
    <property type="protein sequence ID" value="AKV67136.1"/>
    <property type="molecule type" value="Genomic_DNA"/>
</dbReference>
<sequence length="120" mass="13903">MKITHLFFITCLVSLTSLVLPVNAQTWRRHQENNYRNVVAIVKPHRSGYCSNHFIRQDGRVYDARKGTRGSYLIVDQVVSLTGVINTNNRGDKIWPVFYQPSRTTMWLHDCDLSIPQLVD</sequence>
<evidence type="ECO:0000313" key="2">
    <source>
        <dbReference type="EMBL" id="AKV67136.1"/>
    </source>
</evidence>
<keyword evidence="1" id="KW-0732">Signal</keyword>
<dbReference type="AlphaFoldDB" id="A0A0K1RZK7"/>
<feature type="signal peptide" evidence="1">
    <location>
        <begin position="1"/>
        <end position="24"/>
    </location>
</feature>
<proteinExistence type="predicted"/>
<accession>A0A0K1RZK7</accession>
<dbReference type="KEGG" id="mpk:VL20_2012"/>
<name>A0A0K1RZK7_9CHRO</name>
<keyword evidence="3" id="KW-1185">Reference proteome</keyword>
<evidence type="ECO:0000256" key="1">
    <source>
        <dbReference type="SAM" id="SignalP"/>
    </source>
</evidence>
<protein>
    <submittedName>
        <fullName evidence="2">Uncharacterized protein</fullName>
    </submittedName>
</protein>